<dbReference type="InterPro" id="IPR022409">
    <property type="entry name" value="PKD/Chitinase_dom"/>
</dbReference>
<accession>A0A8J7W724</accession>
<dbReference type="SUPFAM" id="SSF49299">
    <property type="entry name" value="PKD domain"/>
    <property type="match status" value="1"/>
</dbReference>
<dbReference type="EMBL" id="JAGSND010000020">
    <property type="protein sequence ID" value="MBR0600110.1"/>
    <property type="molecule type" value="Genomic_DNA"/>
</dbReference>
<dbReference type="Proteomes" id="UP000675664">
    <property type="component" value="Unassembled WGS sequence"/>
</dbReference>
<evidence type="ECO:0000256" key="1">
    <source>
        <dbReference type="ARBA" id="ARBA00022737"/>
    </source>
</evidence>
<name>A0A8J7W724_9FIRM</name>
<organism evidence="4 5">
    <name type="scientific">Sinanaerobacter chloroacetimidivorans</name>
    <dbReference type="NCBI Taxonomy" id="2818044"/>
    <lineage>
        <taxon>Bacteria</taxon>
        <taxon>Bacillati</taxon>
        <taxon>Bacillota</taxon>
        <taxon>Clostridia</taxon>
        <taxon>Peptostreptococcales</taxon>
        <taxon>Anaerovoracaceae</taxon>
        <taxon>Sinanaerobacter</taxon>
    </lineage>
</organism>
<feature type="compositionally biased region" description="Gly residues" evidence="2">
    <location>
        <begin position="244"/>
        <end position="254"/>
    </location>
</feature>
<feature type="compositionally biased region" description="Basic and acidic residues" evidence="2">
    <location>
        <begin position="153"/>
        <end position="182"/>
    </location>
</feature>
<dbReference type="RefSeq" id="WP_227020221.1">
    <property type="nucleotide sequence ID" value="NZ_JAGSND010000020.1"/>
</dbReference>
<feature type="compositionally biased region" description="Polar residues" evidence="2">
    <location>
        <begin position="184"/>
        <end position="201"/>
    </location>
</feature>
<dbReference type="Pfam" id="PF00395">
    <property type="entry name" value="SLH"/>
    <property type="match status" value="2"/>
</dbReference>
<dbReference type="InterPro" id="IPR001119">
    <property type="entry name" value="SLH_dom"/>
</dbReference>
<dbReference type="InterPro" id="IPR035986">
    <property type="entry name" value="PKD_dom_sf"/>
</dbReference>
<protein>
    <submittedName>
        <fullName evidence="4">S-layer homology domain-containing protein</fullName>
    </submittedName>
</protein>
<dbReference type="PROSITE" id="PS51272">
    <property type="entry name" value="SLH"/>
    <property type="match status" value="1"/>
</dbReference>
<evidence type="ECO:0000313" key="4">
    <source>
        <dbReference type="EMBL" id="MBR0600110.1"/>
    </source>
</evidence>
<evidence type="ECO:0000313" key="5">
    <source>
        <dbReference type="Proteomes" id="UP000675664"/>
    </source>
</evidence>
<feature type="domain" description="SLH" evidence="3">
    <location>
        <begin position="63"/>
        <end position="127"/>
    </location>
</feature>
<keyword evidence="1" id="KW-0677">Repeat</keyword>
<reference evidence="4" key="2">
    <citation type="submission" date="2021-04" db="EMBL/GenBank/DDBJ databases">
        <authorList>
            <person name="Liu J."/>
        </authorList>
    </citation>
    <scope>NUCLEOTIDE SEQUENCE</scope>
    <source>
        <strain evidence="4">BAD-6</strain>
    </source>
</reference>
<proteinExistence type="predicted"/>
<evidence type="ECO:0000256" key="2">
    <source>
        <dbReference type="SAM" id="MobiDB-lite"/>
    </source>
</evidence>
<comment type="caution">
    <text evidence="4">The sequence shown here is derived from an EMBL/GenBank/DDBJ whole genome shotgun (WGS) entry which is preliminary data.</text>
</comment>
<dbReference type="SMART" id="SM00089">
    <property type="entry name" value="PKD"/>
    <property type="match status" value="5"/>
</dbReference>
<keyword evidence="5" id="KW-1185">Reference proteome</keyword>
<feature type="compositionally biased region" description="Pro residues" evidence="2">
    <location>
        <begin position="210"/>
        <end position="228"/>
    </location>
</feature>
<reference evidence="4" key="1">
    <citation type="submission" date="2021-04" db="EMBL/GenBank/DDBJ databases">
        <title>Sinoanaerobacter chloroacetimidivorans sp. nov., an obligate anaerobic bacterium isolated from anaerobic sludge.</title>
        <authorList>
            <person name="Bao Y."/>
        </authorList>
    </citation>
    <scope>NUCLEOTIDE SEQUENCE</scope>
    <source>
        <strain evidence="4">BAD-6</strain>
    </source>
</reference>
<feature type="region of interest" description="Disordered" evidence="2">
    <location>
        <begin position="153"/>
        <end position="258"/>
    </location>
</feature>
<evidence type="ECO:0000259" key="3">
    <source>
        <dbReference type="PROSITE" id="PS51272"/>
    </source>
</evidence>
<sequence length="1548" mass="165360">MKQKGKRIGILALVLLLLVCGGIYTAYRLHPENFIQKDEIITRGEFAAIMVRDIPLNTANAEKDPPSFPDINGHWSEASIEALIDAGIIDPLDYPDGFFPDDPITRAEIIKMLVRISGKDEEAKNTQGHSGYEDQDAIKDGDKGYLIIGREDGIIGDTDDNKIHPNDPVTKGEADDLIDKVKPQKSTPTQVSPSPAPGTSDQPTTTPVNPAQPTPTPVNPAQPTPAPTNPALHTPTPTPDNPGNGSGGSSGGGSHYYPDAQVRFELPATAHTDTEIQVMPVWKYMSNFTWSLTKAAVDGSQQPVALEDAISGTLGLEGGTIGFKEDGQYTLTATAKNSRGKETVLSKQITVYPIIDLSFDLPETTHTDKSTILAFQLEKLYGHDIVWITEKDGEAVQPADILEGKLGNEGGTFVFRSKGEYMLTASITDETGRVFTHTESTKVYPVAGIAFELPAASHTDTTLDVSTNLTEADGLTVDWSLTKNGEAAKELADELEGALTNDGGKIRFRDKGVYMLTGTLTDETGRTFETSGTITVYLVGSVGFYLPEITHTDTSVQVEASFQNLGTAEIQWSLTRNGESVPVADYMEGKLTDTDSTVRFKEKGEYVLKAAFTDPAGRNYSYTTPIKVYPVPGITYKLPETAHTDTLVSVIPETLELDGLKVEWLLENGFGFQDFATYVDGTLDNSGGSIRFKHAGAYELIARITDEIGRVFLFENGGKIEVLPVLNISFELPESTHTDRTVDLRTRGKNNVLPVEWSLTKDGESVETSDALEGSLNAYGGKIQFKDVGSYILTASMTDALGRVFSYSASTTVYPIPSISLSVQQTWHAGEAGTVSVSGTDLENLTADWTIIQGDGGAQPYDIYTSGTLTKTGGSLTFPAKGQYELILTMTDPTGRTFIRSRSITVYPIPSISLNVQQTWHAGEVGTVSVSGTDLENLTADWTVIQGSSSAKPYSAYASGTLTKEGGSLTFPSKGQYELILTMTDPTGRTFTRSQSFMVYPIPSVSLSVQQTWYAGEAATVGVSGTDLESLTADWSVIQGNGSAKPYTAYASGTLTKAGGSLTFPSKGQYELILTLTDPTGRTFARSQSFTVYPIPTMSIGVPSLTYSGESMAVTASGTELSGAAADWLLSVDGGEAKPYTEYATGSLGISGGTLWFHTDKTVSVKLQAVVTDTNGRRFTFTSNAGLVKPIASFPFTVPSSAHIGSGFYVSLPGTSGLEGRTLNWSLTKGGSAAGYTGSLTGSGGTIAIQSTGSYVLTASTTDSTGRTFTYSQNITITNNAPNKPTGSASVTRTAKDGKLLVNFSAYATDPDGDTVTLEYSGNTSDSYYAVGAHTVKVRAKDAWGLYSDWTDITFTVSNSAPSTPVITRTPDGNSIAPGVAITITAASTDPDGDAITYIWEGRPAQTSTAYPLGKNVVRVKAVDSTGAESPWTAIVFFVADPNRGGGMTLTGPESVILEQGIAGATITNYTFTVPPVSGHSGQDFGRVRGYNILTGQWDQLDYGTTTNGITFSRSLSPGLYSQLEFYYYTNHDCMYVRPQGLYSIARV</sequence>
<gene>
    <name evidence="4" type="ORF">KCX82_19685</name>
</gene>